<organism evidence="8 9">
    <name type="scientific">Reyranella aquatilis</name>
    <dbReference type="NCBI Taxonomy" id="2035356"/>
    <lineage>
        <taxon>Bacteria</taxon>
        <taxon>Pseudomonadati</taxon>
        <taxon>Pseudomonadota</taxon>
        <taxon>Alphaproteobacteria</taxon>
        <taxon>Hyphomicrobiales</taxon>
        <taxon>Reyranellaceae</taxon>
        <taxon>Reyranella</taxon>
    </lineage>
</organism>
<dbReference type="InterPro" id="IPR037185">
    <property type="entry name" value="EmrE-like"/>
</dbReference>
<evidence type="ECO:0000313" key="8">
    <source>
        <dbReference type="EMBL" id="MCC8427553.1"/>
    </source>
</evidence>
<evidence type="ECO:0000256" key="1">
    <source>
        <dbReference type="ARBA" id="ARBA00004141"/>
    </source>
</evidence>
<feature type="transmembrane region" description="Helical" evidence="6">
    <location>
        <begin position="93"/>
        <end position="113"/>
    </location>
</feature>
<feature type="domain" description="EamA" evidence="7">
    <location>
        <begin position="9"/>
        <end position="136"/>
    </location>
</feature>
<comment type="caution">
    <text evidence="8">The sequence shown here is derived from an EMBL/GenBank/DDBJ whole genome shotgun (WGS) entry which is preliminary data.</text>
</comment>
<evidence type="ECO:0000313" key="9">
    <source>
        <dbReference type="Proteomes" id="UP001198862"/>
    </source>
</evidence>
<reference evidence="8 9" key="1">
    <citation type="submission" date="2021-11" db="EMBL/GenBank/DDBJ databases">
        <authorList>
            <person name="Lee D.-H."/>
            <person name="Kim S.-B."/>
        </authorList>
    </citation>
    <scope>NUCLEOTIDE SEQUENCE [LARGE SCALE GENOMIC DNA]</scope>
    <source>
        <strain evidence="8 9">KCTC 52223</strain>
    </source>
</reference>
<feature type="transmembrane region" description="Helical" evidence="6">
    <location>
        <begin position="125"/>
        <end position="144"/>
    </location>
</feature>
<evidence type="ECO:0000256" key="5">
    <source>
        <dbReference type="ARBA" id="ARBA00023136"/>
    </source>
</evidence>
<dbReference type="RefSeq" id="WP_230548780.1">
    <property type="nucleotide sequence ID" value="NZ_JAJISD010000001.1"/>
</dbReference>
<gene>
    <name evidence="8" type="ORF">LJ725_01140</name>
</gene>
<feature type="transmembrane region" description="Helical" evidence="6">
    <location>
        <begin position="65"/>
        <end position="87"/>
    </location>
</feature>
<sequence>MNRPGPLWAAAGTGIQVGAAMVATRYVVDAAGPGSLGFLRYLIGLACLAPALWLRPWRRIAARELLPIGLLGIGQFAALIVLLNYSLLHIPAARASLLFSTFPLMTMTLSALGGRERFTPAKIGGALLTFAGVAIALGGAAITAEPQHGSAWLGTVAALGAALCGAVCSISYAPYVARYSALPVTAFAMFVAVLALAGVAAAEGLFTAWPAFKAGEVSAIVFIGVSSGIGFFLWVYALGNAPPTLVTIFLGLGPVTAALGGTLLLGEPLPVAALLGLACVLAGLWLALKPAAQTE</sequence>
<dbReference type="EMBL" id="JAJISD010000001">
    <property type="protein sequence ID" value="MCC8427553.1"/>
    <property type="molecule type" value="Genomic_DNA"/>
</dbReference>
<keyword evidence="4 6" id="KW-1133">Transmembrane helix</keyword>
<evidence type="ECO:0000256" key="4">
    <source>
        <dbReference type="ARBA" id="ARBA00022989"/>
    </source>
</evidence>
<dbReference type="PANTHER" id="PTHR32322:SF2">
    <property type="entry name" value="EAMA DOMAIN-CONTAINING PROTEIN"/>
    <property type="match status" value="1"/>
</dbReference>
<feature type="transmembrane region" description="Helical" evidence="6">
    <location>
        <begin position="150"/>
        <end position="175"/>
    </location>
</feature>
<evidence type="ECO:0000256" key="6">
    <source>
        <dbReference type="SAM" id="Phobius"/>
    </source>
</evidence>
<keyword evidence="3 6" id="KW-0812">Transmembrane</keyword>
<dbReference type="Proteomes" id="UP001198862">
    <property type="component" value="Unassembled WGS sequence"/>
</dbReference>
<keyword evidence="5 6" id="KW-0472">Membrane</keyword>
<dbReference type="PANTHER" id="PTHR32322">
    <property type="entry name" value="INNER MEMBRANE TRANSPORTER"/>
    <property type="match status" value="1"/>
</dbReference>
<comment type="subcellular location">
    <subcellularLocation>
        <location evidence="1">Membrane</location>
        <topology evidence="1">Multi-pass membrane protein</topology>
    </subcellularLocation>
</comment>
<evidence type="ECO:0000256" key="3">
    <source>
        <dbReference type="ARBA" id="ARBA00022692"/>
    </source>
</evidence>
<feature type="transmembrane region" description="Helical" evidence="6">
    <location>
        <begin position="217"/>
        <end position="238"/>
    </location>
</feature>
<feature type="transmembrane region" description="Helical" evidence="6">
    <location>
        <begin position="187"/>
        <end position="211"/>
    </location>
</feature>
<comment type="similarity">
    <text evidence="2">Belongs to the EamA transporter family.</text>
</comment>
<proteinExistence type="inferred from homology"/>
<dbReference type="Pfam" id="PF00892">
    <property type="entry name" value="EamA"/>
    <property type="match status" value="2"/>
</dbReference>
<dbReference type="SUPFAM" id="SSF103481">
    <property type="entry name" value="Multidrug resistance efflux transporter EmrE"/>
    <property type="match status" value="2"/>
</dbReference>
<feature type="transmembrane region" description="Helical" evidence="6">
    <location>
        <begin position="7"/>
        <end position="28"/>
    </location>
</feature>
<feature type="transmembrane region" description="Helical" evidence="6">
    <location>
        <begin position="34"/>
        <end position="53"/>
    </location>
</feature>
<dbReference type="Gene3D" id="1.10.3730.20">
    <property type="match status" value="1"/>
</dbReference>
<feature type="transmembrane region" description="Helical" evidence="6">
    <location>
        <begin position="245"/>
        <end position="265"/>
    </location>
</feature>
<feature type="transmembrane region" description="Helical" evidence="6">
    <location>
        <begin position="271"/>
        <end position="288"/>
    </location>
</feature>
<evidence type="ECO:0000259" key="7">
    <source>
        <dbReference type="Pfam" id="PF00892"/>
    </source>
</evidence>
<name>A0ABS8KNB0_9HYPH</name>
<dbReference type="InterPro" id="IPR000620">
    <property type="entry name" value="EamA_dom"/>
</dbReference>
<evidence type="ECO:0000256" key="2">
    <source>
        <dbReference type="ARBA" id="ARBA00007362"/>
    </source>
</evidence>
<feature type="domain" description="EamA" evidence="7">
    <location>
        <begin position="153"/>
        <end position="287"/>
    </location>
</feature>
<protein>
    <submittedName>
        <fullName evidence="8">DMT family transporter</fullName>
    </submittedName>
</protein>
<dbReference type="InterPro" id="IPR050638">
    <property type="entry name" value="AA-Vitamin_Transporters"/>
</dbReference>
<accession>A0ABS8KNB0</accession>
<keyword evidence="9" id="KW-1185">Reference proteome</keyword>